<evidence type="ECO:0000256" key="2">
    <source>
        <dbReference type="SAM" id="Phobius"/>
    </source>
</evidence>
<keyword evidence="2" id="KW-0812">Transmembrane</keyword>
<gene>
    <name evidence="3" type="ORF">PHMEG_00021321</name>
</gene>
<proteinExistence type="predicted"/>
<keyword evidence="2" id="KW-1133">Transmembrane helix</keyword>
<keyword evidence="4" id="KW-1185">Reference proteome</keyword>
<keyword evidence="2" id="KW-0472">Membrane</keyword>
<name>A0A225VMS9_9STRA</name>
<evidence type="ECO:0000313" key="3">
    <source>
        <dbReference type="EMBL" id="OWZ06424.1"/>
    </source>
</evidence>
<evidence type="ECO:0000313" key="4">
    <source>
        <dbReference type="Proteomes" id="UP000198211"/>
    </source>
</evidence>
<dbReference type="Proteomes" id="UP000198211">
    <property type="component" value="Unassembled WGS sequence"/>
</dbReference>
<comment type="caution">
    <text evidence="3">The sequence shown here is derived from an EMBL/GenBank/DDBJ whole genome shotgun (WGS) entry which is preliminary data.</text>
</comment>
<organism evidence="3 4">
    <name type="scientific">Phytophthora megakarya</name>
    <dbReference type="NCBI Taxonomy" id="4795"/>
    <lineage>
        <taxon>Eukaryota</taxon>
        <taxon>Sar</taxon>
        <taxon>Stramenopiles</taxon>
        <taxon>Oomycota</taxon>
        <taxon>Peronosporomycetes</taxon>
        <taxon>Peronosporales</taxon>
        <taxon>Peronosporaceae</taxon>
        <taxon>Phytophthora</taxon>
    </lineage>
</organism>
<accession>A0A225VMS9</accession>
<dbReference type="EMBL" id="NBNE01003967">
    <property type="protein sequence ID" value="OWZ06424.1"/>
    <property type="molecule type" value="Genomic_DNA"/>
</dbReference>
<evidence type="ECO:0000256" key="1">
    <source>
        <dbReference type="SAM" id="MobiDB-lite"/>
    </source>
</evidence>
<dbReference type="AlphaFoldDB" id="A0A225VMS9"/>
<feature type="compositionally biased region" description="Low complexity" evidence="1">
    <location>
        <begin position="456"/>
        <end position="470"/>
    </location>
</feature>
<sequence length="594" mass="61028">MSRLKRTPVVYQLSNIMRAISLTSVVFLVLATLSAGKSIGKDTACADRVSSGDQSVGISAVNDPSCSSGGLGCFPSGSQCRFCRVSDTSQADHLTLCSDIKISSSSASGSKPSASGSKTNEETIDCLSLVSVGDQAVGISAVAATSPTCTANLLGCFHSGQCRFCQSRATTQSAPYLKCSDVGGSSTGSTSSTPAPEASEASTSTICSSVVSRSGLTGISYVSESRCNVASPTLLGCSPRTSCRLCRNYKNEANQYLISCQVLKGEGETESATATSDSESSGSGSSNSGPMLKAAAFASSVDNAGENADSLTVSTETNSTTATSAASSSTGPIAAAAAVVAVLVVVMMSVMYVKGNRDHLDEPSTPEDYPEGDLLTPHGSHGYTPREGSLCMVTSCASRVSIGDQNVGISAIEDASCRNGGVGCFPDGICRYCQTFASPQSNNFVPCSSVGTNTQPPASTSTPPTAVPTATTPVPAVTDCATIAKRSSFTGISFVTDTACNVARPTAMGCTALTNCRLCRTTKNENNQFLNNCAVLQNTVRRLETTNDNEDSEPKHFRNITGIALSCVGGMALVVAIIGLAHSKFCRRDNIPES</sequence>
<dbReference type="OrthoDB" id="190675at2759"/>
<reference evidence="4" key="1">
    <citation type="submission" date="2017-03" db="EMBL/GenBank/DDBJ databases">
        <title>Phytopthora megakarya and P. palmivora, two closely related causual agents of cacao black pod achieved similar genome size and gene model numbers by different mechanisms.</title>
        <authorList>
            <person name="Ali S."/>
            <person name="Shao J."/>
            <person name="Larry D.J."/>
            <person name="Kronmiller B."/>
            <person name="Shen D."/>
            <person name="Strem M.D."/>
            <person name="Melnick R.L."/>
            <person name="Guiltinan M.J."/>
            <person name="Tyler B.M."/>
            <person name="Meinhardt L.W."/>
            <person name="Bailey B.A."/>
        </authorList>
    </citation>
    <scope>NUCLEOTIDE SEQUENCE [LARGE SCALE GENOMIC DNA]</scope>
    <source>
        <strain evidence="4">zdho120</strain>
    </source>
</reference>
<feature type="region of interest" description="Disordered" evidence="1">
    <location>
        <begin position="451"/>
        <end position="470"/>
    </location>
</feature>
<feature type="transmembrane region" description="Helical" evidence="2">
    <location>
        <begin position="560"/>
        <end position="581"/>
    </location>
</feature>
<feature type="transmembrane region" description="Helical" evidence="2">
    <location>
        <begin position="333"/>
        <end position="353"/>
    </location>
</feature>
<protein>
    <submittedName>
        <fullName evidence="3">Uncharacterized protein</fullName>
    </submittedName>
</protein>